<feature type="transmembrane region" description="Helical" evidence="7">
    <location>
        <begin position="327"/>
        <end position="348"/>
    </location>
</feature>
<feature type="compositionally biased region" description="Basic and acidic residues" evidence="6">
    <location>
        <begin position="463"/>
        <end position="473"/>
    </location>
</feature>
<feature type="region of interest" description="Disordered" evidence="6">
    <location>
        <begin position="428"/>
        <end position="473"/>
    </location>
</feature>
<keyword evidence="9" id="KW-1185">Reference proteome</keyword>
<feature type="transmembrane region" description="Helical" evidence="7">
    <location>
        <begin position="255"/>
        <end position="281"/>
    </location>
</feature>
<feature type="transmembrane region" description="Helical" evidence="7">
    <location>
        <begin position="360"/>
        <end position="386"/>
    </location>
</feature>
<evidence type="ECO:0000256" key="1">
    <source>
        <dbReference type="ARBA" id="ARBA00004651"/>
    </source>
</evidence>
<dbReference type="GO" id="GO:0005886">
    <property type="term" value="C:plasma membrane"/>
    <property type="evidence" value="ECO:0007669"/>
    <property type="project" value="UniProtKB-SubCell"/>
</dbReference>
<comment type="subcellular location">
    <subcellularLocation>
        <location evidence="1">Cell membrane</location>
        <topology evidence="1">Multi-pass membrane protein</topology>
    </subcellularLocation>
</comment>
<sequence length="473" mass="51252">MGRAGSGPVVPHAGRPPTDSARVRNRRPTGSPTVPLPRPAGPDAIVGPERAGPAPRGHRRPAPGPSEPVTVAQAPASADHDRHEGPHREDPHREGHDEPVPPDLSADEVKAAPGPPVLPNLHRLAWRTTVKSWDDGIVGWAAQAAFWQALSLPPLFLGLLGSIGYIGGWFGPDTITVISDRIIAFANRTFSESVVNDLIGPTVDNVLGRGRVGLISLGFVLSLWAGSSAVSCFVSSIVHAHDQHEVRNPVWQRIFALFLYIGFLAVSVLLLPLVALGPTYLREIVPESWDPVVSHLIDFGYFPFVALLMIFVLTTLYHLALPNPLPWHRLIGGAILAGIVFWVASYGLRVYLTAITRAGYTYGALATPIAFLLFTFSLGFAIVLGAEFNAAVQAMWPAKPTASTQVRNWVQSQTSDFTGQLRTLPDRLVSGPIRRRPPETVDTDHREQRPQSSGQPRRRRANRSGDGRDAPDG</sequence>
<keyword evidence="5 7" id="KW-0472">Membrane</keyword>
<feature type="compositionally biased region" description="Basic and acidic residues" evidence="6">
    <location>
        <begin position="78"/>
        <end position="99"/>
    </location>
</feature>
<evidence type="ECO:0000256" key="4">
    <source>
        <dbReference type="ARBA" id="ARBA00022989"/>
    </source>
</evidence>
<gene>
    <name evidence="8" type="ORF">GS4_19_00980</name>
</gene>
<evidence type="ECO:0000256" key="2">
    <source>
        <dbReference type="ARBA" id="ARBA00022475"/>
    </source>
</evidence>
<keyword evidence="4 7" id="KW-1133">Transmembrane helix</keyword>
<dbReference type="AlphaFoldDB" id="M0QK44"/>
<dbReference type="eggNOG" id="COG1295">
    <property type="taxonomic scope" value="Bacteria"/>
</dbReference>
<dbReference type="EMBL" id="BANX01000019">
    <property type="protein sequence ID" value="GAC68908.1"/>
    <property type="molecule type" value="Genomic_DNA"/>
</dbReference>
<dbReference type="PANTHER" id="PTHR30213:SF0">
    <property type="entry name" value="UPF0761 MEMBRANE PROTEIN YIHY"/>
    <property type="match status" value="1"/>
</dbReference>
<keyword evidence="2" id="KW-1003">Cell membrane</keyword>
<reference evidence="8 9" key="1">
    <citation type="submission" date="2013-01" db="EMBL/GenBank/DDBJ databases">
        <title>Whole genome shotgun sequence of Gordonia soli NBRC 108243.</title>
        <authorList>
            <person name="Isaki-Nakamura S."/>
            <person name="Hosoyama A."/>
            <person name="Tsuchikane K."/>
            <person name="Ando Y."/>
            <person name="Baba S."/>
            <person name="Ohji S."/>
            <person name="Hamada M."/>
            <person name="Tamura T."/>
            <person name="Yamazoe A."/>
            <person name="Yamazaki S."/>
            <person name="Fujita N."/>
        </authorList>
    </citation>
    <scope>NUCLEOTIDE SEQUENCE [LARGE SCALE GENOMIC DNA]</scope>
    <source>
        <strain evidence="8 9">NBRC 108243</strain>
    </source>
</reference>
<proteinExistence type="predicted"/>
<dbReference type="Pfam" id="PF03631">
    <property type="entry name" value="Virul_fac_BrkB"/>
    <property type="match status" value="1"/>
</dbReference>
<feature type="compositionally biased region" description="Basic and acidic residues" evidence="6">
    <location>
        <begin position="436"/>
        <end position="449"/>
    </location>
</feature>
<name>M0QK44_9ACTN</name>
<dbReference type="PANTHER" id="PTHR30213">
    <property type="entry name" value="INNER MEMBRANE PROTEIN YHJD"/>
    <property type="match status" value="1"/>
</dbReference>
<feature type="transmembrane region" description="Helical" evidence="7">
    <location>
        <begin position="301"/>
        <end position="320"/>
    </location>
</feature>
<dbReference type="STRING" id="1223545.GS4_19_00980"/>
<evidence type="ECO:0000256" key="6">
    <source>
        <dbReference type="SAM" id="MobiDB-lite"/>
    </source>
</evidence>
<accession>M0QK44</accession>
<evidence type="ECO:0000256" key="5">
    <source>
        <dbReference type="ARBA" id="ARBA00023136"/>
    </source>
</evidence>
<dbReference type="Proteomes" id="UP000011666">
    <property type="component" value="Unassembled WGS sequence"/>
</dbReference>
<evidence type="ECO:0000313" key="8">
    <source>
        <dbReference type="EMBL" id="GAC68908.1"/>
    </source>
</evidence>
<protein>
    <submittedName>
        <fullName evidence="8">Uncharacterized protein</fullName>
    </submittedName>
</protein>
<feature type="region of interest" description="Disordered" evidence="6">
    <location>
        <begin position="1"/>
        <end position="118"/>
    </location>
</feature>
<evidence type="ECO:0000256" key="3">
    <source>
        <dbReference type="ARBA" id="ARBA00022692"/>
    </source>
</evidence>
<dbReference type="InterPro" id="IPR017039">
    <property type="entry name" value="Virul_fac_BrkB"/>
</dbReference>
<keyword evidence="3 7" id="KW-0812">Transmembrane</keyword>
<organism evidence="8 9">
    <name type="scientific">Gordonia soli NBRC 108243</name>
    <dbReference type="NCBI Taxonomy" id="1223545"/>
    <lineage>
        <taxon>Bacteria</taxon>
        <taxon>Bacillati</taxon>
        <taxon>Actinomycetota</taxon>
        <taxon>Actinomycetes</taxon>
        <taxon>Mycobacteriales</taxon>
        <taxon>Gordoniaceae</taxon>
        <taxon>Gordonia</taxon>
    </lineage>
</organism>
<comment type="caution">
    <text evidence="8">The sequence shown here is derived from an EMBL/GenBank/DDBJ whole genome shotgun (WGS) entry which is preliminary data.</text>
</comment>
<evidence type="ECO:0000313" key="9">
    <source>
        <dbReference type="Proteomes" id="UP000011666"/>
    </source>
</evidence>
<evidence type="ECO:0000256" key="7">
    <source>
        <dbReference type="SAM" id="Phobius"/>
    </source>
</evidence>
<feature type="transmembrane region" description="Helical" evidence="7">
    <location>
        <begin position="212"/>
        <end position="234"/>
    </location>
</feature>